<proteinExistence type="predicted"/>
<dbReference type="PANTHER" id="PTHR15431:SF19">
    <property type="entry name" value="CENTROSOMAL PROTEIN 20-RELATED"/>
    <property type="match status" value="1"/>
</dbReference>
<dbReference type="OrthoDB" id="6507659at2759"/>
<dbReference type="PaxDb" id="6945-B7PMW9"/>
<evidence type="ECO:0000256" key="2">
    <source>
        <dbReference type="ARBA" id="ARBA00022490"/>
    </source>
</evidence>
<evidence type="ECO:0000313" key="6">
    <source>
        <dbReference type="EMBL" id="EEC07941.1"/>
    </source>
</evidence>
<dbReference type="VEuPathDB" id="VectorBase:ISCW005624"/>
<reference evidence="6 8" key="1">
    <citation type="submission" date="2008-03" db="EMBL/GenBank/DDBJ databases">
        <title>Annotation of Ixodes scapularis.</title>
        <authorList>
            <consortium name="Ixodes scapularis Genome Project Consortium"/>
            <person name="Caler E."/>
            <person name="Hannick L.I."/>
            <person name="Bidwell S."/>
            <person name="Joardar V."/>
            <person name="Thiagarajan M."/>
            <person name="Amedeo P."/>
            <person name="Galinsky K.J."/>
            <person name="Schobel S."/>
            <person name="Inman J."/>
            <person name="Hostetler J."/>
            <person name="Miller J."/>
            <person name="Hammond M."/>
            <person name="Megy K."/>
            <person name="Lawson D."/>
            <person name="Kodira C."/>
            <person name="Sutton G."/>
            <person name="Meyer J."/>
            <person name="Hill C.A."/>
            <person name="Birren B."/>
            <person name="Nene V."/>
            <person name="Collins F."/>
            <person name="Alarcon-Chaidez F."/>
            <person name="Wikel S."/>
            <person name="Strausberg R."/>
        </authorList>
    </citation>
    <scope>NUCLEOTIDE SEQUENCE [LARGE SCALE GENOMIC DNA]</scope>
    <source>
        <strain evidence="8">Wikel</strain>
        <strain evidence="6">Wikel colony</strain>
    </source>
</reference>
<dbReference type="GO" id="GO:0060271">
    <property type="term" value="P:cilium assembly"/>
    <property type="evidence" value="ECO:0000318"/>
    <property type="project" value="GO_Central"/>
</dbReference>
<feature type="compositionally biased region" description="Low complexity" evidence="5">
    <location>
        <begin position="214"/>
        <end position="225"/>
    </location>
</feature>
<dbReference type="AlphaFoldDB" id="B7PMW9"/>
<dbReference type="EnsemblMetazoa" id="ISCW005624-RA">
    <property type="protein sequence ID" value="ISCW005624-PA"/>
    <property type="gene ID" value="ISCW005624"/>
</dbReference>
<evidence type="ECO:0000313" key="7">
    <source>
        <dbReference type="EnsemblMetazoa" id="ISCW005624-PA"/>
    </source>
</evidence>
<feature type="compositionally biased region" description="Polar residues" evidence="5">
    <location>
        <begin position="202"/>
        <end position="213"/>
    </location>
</feature>
<dbReference type="PANTHER" id="PTHR15431">
    <property type="entry name" value="FGFR1 ONCOGENE PARTNER/LISH DOMAIN-CONTAINING PROTEIN"/>
    <property type="match status" value="1"/>
</dbReference>
<keyword evidence="4" id="KW-0175">Coiled coil</keyword>
<keyword evidence="8" id="KW-1185">Reference proteome</keyword>
<feature type="region of interest" description="Disordered" evidence="5">
    <location>
        <begin position="202"/>
        <end position="240"/>
    </location>
</feature>
<dbReference type="Pfam" id="PF16045">
    <property type="entry name" value="LisH_2"/>
    <property type="match status" value="1"/>
</dbReference>
<feature type="coiled-coil region" evidence="4">
    <location>
        <begin position="151"/>
        <end position="178"/>
    </location>
</feature>
<keyword evidence="3" id="KW-0206">Cytoskeleton</keyword>
<evidence type="ECO:0000256" key="5">
    <source>
        <dbReference type="SAM" id="MobiDB-lite"/>
    </source>
</evidence>
<dbReference type="InterPro" id="IPR006594">
    <property type="entry name" value="LisH"/>
</dbReference>
<dbReference type="EMBL" id="ABJB010019861">
    <property type="status" value="NOT_ANNOTATED_CDS"/>
    <property type="molecule type" value="Genomic_DNA"/>
</dbReference>
<evidence type="ECO:0000256" key="4">
    <source>
        <dbReference type="SAM" id="Coils"/>
    </source>
</evidence>
<dbReference type="EMBL" id="DS749327">
    <property type="protein sequence ID" value="EEC07941.1"/>
    <property type="molecule type" value="Genomic_DNA"/>
</dbReference>
<comment type="subcellular location">
    <subcellularLocation>
        <location evidence="1">Cytoplasm</location>
        <location evidence="1">Cytoskeleton</location>
    </subcellularLocation>
</comment>
<dbReference type="GO" id="GO:0031514">
    <property type="term" value="C:motile cilium"/>
    <property type="evidence" value="ECO:0000318"/>
    <property type="project" value="GO_Central"/>
</dbReference>
<dbReference type="GO" id="GO:0036064">
    <property type="term" value="C:ciliary basal body"/>
    <property type="evidence" value="ECO:0000318"/>
    <property type="project" value="GO_Central"/>
</dbReference>
<dbReference type="KEGG" id="isc:8053382"/>
<evidence type="ECO:0000313" key="8">
    <source>
        <dbReference type="Proteomes" id="UP000001555"/>
    </source>
</evidence>
<evidence type="ECO:0000256" key="3">
    <source>
        <dbReference type="ARBA" id="ARBA00023212"/>
    </source>
</evidence>
<reference evidence="7" key="2">
    <citation type="submission" date="2020-05" db="UniProtKB">
        <authorList>
            <consortium name="EnsemblMetazoa"/>
        </authorList>
    </citation>
    <scope>IDENTIFICATION</scope>
    <source>
        <strain evidence="7">wikel</strain>
    </source>
</reference>
<dbReference type="Proteomes" id="UP000001555">
    <property type="component" value="Unassembled WGS sequence"/>
</dbReference>
<name>B7PMW9_IXOSC</name>
<dbReference type="GO" id="GO:0005813">
    <property type="term" value="C:centrosome"/>
    <property type="evidence" value="ECO:0000318"/>
    <property type="project" value="GO_Central"/>
</dbReference>
<dbReference type="VEuPathDB" id="VectorBase:ISCI005624"/>
<accession>B7PMW9</accession>
<dbReference type="InParanoid" id="B7PMW9"/>
<sequence>MADKPNPTELSFKEMKFKVCRFMEEQGIISDVRARLRYKFVEALKISSQSRTKTSKTLLHQVVHWLIQEYLSSQDYNYTLSTLACESGIGQESFSVRDVETLLHVSRSECTRPVPVLQHVVDQMMRAQVTASAQTSLTADRTGECSTAAQLQQLKKVAEDAKQLLDSFNQQLNEAQHGGRANQPRKNQQQSMHHLSVLTAVSSVDAESSKQGPSTLTTSSDLQQSNDKSTSISSARSPPLERARRRLEHLAVQTEFLDQRFQKMKWEPLEALWVSVSHSTTRAQSPPRGDVG</sequence>
<protein>
    <submittedName>
        <fullName evidence="6 7">Uncharacterized protein</fullName>
    </submittedName>
</protein>
<dbReference type="VEuPathDB" id="VectorBase:ISCP_021880"/>
<organism>
    <name type="scientific">Ixodes scapularis</name>
    <name type="common">Black-legged tick</name>
    <name type="synonym">Deer tick</name>
    <dbReference type="NCBI Taxonomy" id="6945"/>
    <lineage>
        <taxon>Eukaryota</taxon>
        <taxon>Metazoa</taxon>
        <taxon>Ecdysozoa</taxon>
        <taxon>Arthropoda</taxon>
        <taxon>Chelicerata</taxon>
        <taxon>Arachnida</taxon>
        <taxon>Acari</taxon>
        <taxon>Parasitiformes</taxon>
        <taxon>Ixodida</taxon>
        <taxon>Ixodoidea</taxon>
        <taxon>Ixodidae</taxon>
        <taxon>Ixodinae</taxon>
        <taxon>Ixodes</taxon>
    </lineage>
</organism>
<dbReference type="HOGENOM" id="CLU_954033_0_0_1"/>
<gene>
    <name evidence="7" type="primary">8053382</name>
    <name evidence="6" type="ORF">IscW_ISCW005624</name>
</gene>
<evidence type="ECO:0000256" key="1">
    <source>
        <dbReference type="ARBA" id="ARBA00004245"/>
    </source>
</evidence>
<keyword evidence="2" id="KW-0963">Cytoplasm</keyword>